<evidence type="ECO:0000313" key="2">
    <source>
        <dbReference type="Proteomes" id="UP000825933"/>
    </source>
</evidence>
<keyword evidence="2" id="KW-1185">Reference proteome</keyword>
<dbReference type="RefSeq" id="WP_223791893.1">
    <property type="nucleotide sequence ID" value="NZ_JAIOUQ010000011.1"/>
</dbReference>
<evidence type="ECO:0000313" key="1">
    <source>
        <dbReference type="EMBL" id="MBZ2166341.1"/>
    </source>
</evidence>
<proteinExistence type="predicted"/>
<comment type="caution">
    <text evidence="1">The sequence shown here is derived from an EMBL/GenBank/DDBJ whole genome shotgun (WGS) entry which is preliminary data.</text>
</comment>
<accession>A0A8T5V396</accession>
<dbReference type="EMBL" id="JAIOUQ010000011">
    <property type="protein sequence ID" value="MBZ2166341.1"/>
    <property type="molecule type" value="Genomic_DNA"/>
</dbReference>
<dbReference type="Proteomes" id="UP000825933">
    <property type="component" value="Unassembled WGS sequence"/>
</dbReference>
<organism evidence="1 2">
    <name type="scientific">Methanobacterium spitsbergense</name>
    <dbReference type="NCBI Taxonomy" id="2874285"/>
    <lineage>
        <taxon>Archaea</taxon>
        <taxon>Methanobacteriati</taxon>
        <taxon>Methanobacteriota</taxon>
        <taxon>Methanomada group</taxon>
        <taxon>Methanobacteria</taxon>
        <taxon>Methanobacteriales</taxon>
        <taxon>Methanobacteriaceae</taxon>
        <taxon>Methanobacterium</taxon>
    </lineage>
</organism>
<protein>
    <submittedName>
        <fullName evidence="1">Uncharacterized protein</fullName>
    </submittedName>
</protein>
<dbReference type="AlphaFoldDB" id="A0A8T5V396"/>
<sequence>MSYEFEDVYLELLMKDEDEFQEFINKIKNTKGTTSLDYELYTDKEGYADYYWENKEDIENNYPNYCYLKMTHSGCYKWYNIREWLRIFNEYCFGNMSFTGDNGESIEVEFNGEKEFKLGYLEYREIPESEWNKTFKELFYNR</sequence>
<reference evidence="2" key="1">
    <citation type="journal article" date="2022" name="Microbiol. Resour. Announc.">
        <title>Draft Genome Sequence of a Methanogenic Archaeon from West Spitsbergen Permafrost.</title>
        <authorList>
            <person name="Trubitsyn V."/>
            <person name="Rivkina E."/>
            <person name="Shcherbakova V."/>
        </authorList>
    </citation>
    <scope>NUCLEOTIDE SEQUENCE [LARGE SCALE GENOMIC DNA]</scope>
    <source>
        <strain evidence="2">VT</strain>
    </source>
</reference>
<gene>
    <name evidence="1" type="ORF">K8N75_09860</name>
</gene>
<name>A0A8T5V396_9EURY</name>